<proteinExistence type="predicted"/>
<organism evidence="3 4">
    <name type="scientific">Flavivirga rizhaonensis</name>
    <dbReference type="NCBI Taxonomy" id="2559571"/>
    <lineage>
        <taxon>Bacteria</taxon>
        <taxon>Pseudomonadati</taxon>
        <taxon>Bacteroidota</taxon>
        <taxon>Flavobacteriia</taxon>
        <taxon>Flavobacteriales</taxon>
        <taxon>Flavobacteriaceae</taxon>
        <taxon>Flavivirga</taxon>
    </lineage>
</organism>
<protein>
    <recommendedName>
        <fullName evidence="2">Signal transduction histidine kinase internal region domain-containing protein</fullName>
    </recommendedName>
</protein>
<evidence type="ECO:0000313" key="4">
    <source>
        <dbReference type="Proteomes" id="UP000307602"/>
    </source>
</evidence>
<dbReference type="SUPFAM" id="SSF55874">
    <property type="entry name" value="ATPase domain of HSP90 chaperone/DNA topoisomerase II/histidine kinase"/>
    <property type="match status" value="1"/>
</dbReference>
<evidence type="ECO:0000259" key="2">
    <source>
        <dbReference type="Pfam" id="PF06580"/>
    </source>
</evidence>
<dbReference type="GO" id="GO:0016020">
    <property type="term" value="C:membrane"/>
    <property type="evidence" value="ECO:0007669"/>
    <property type="project" value="InterPro"/>
</dbReference>
<feature type="transmembrane region" description="Helical" evidence="1">
    <location>
        <begin position="56"/>
        <end position="77"/>
    </location>
</feature>
<evidence type="ECO:0000256" key="1">
    <source>
        <dbReference type="SAM" id="Phobius"/>
    </source>
</evidence>
<comment type="caution">
    <text evidence="3">The sequence shown here is derived from an EMBL/GenBank/DDBJ whole genome shotgun (WGS) entry which is preliminary data.</text>
</comment>
<dbReference type="EMBL" id="SRSO01000013">
    <property type="protein sequence ID" value="TGV02442.1"/>
    <property type="molecule type" value="Genomic_DNA"/>
</dbReference>
<dbReference type="Gene3D" id="3.30.565.10">
    <property type="entry name" value="Histidine kinase-like ATPase, C-terminal domain"/>
    <property type="match status" value="1"/>
</dbReference>
<evidence type="ECO:0000313" key="3">
    <source>
        <dbReference type="EMBL" id="TGV02442.1"/>
    </source>
</evidence>
<dbReference type="InterPro" id="IPR010559">
    <property type="entry name" value="Sig_transdc_His_kin_internal"/>
</dbReference>
<dbReference type="PANTHER" id="PTHR34220">
    <property type="entry name" value="SENSOR HISTIDINE KINASE YPDA"/>
    <property type="match status" value="1"/>
</dbReference>
<feature type="domain" description="Signal transduction histidine kinase internal region" evidence="2">
    <location>
        <begin position="174"/>
        <end position="252"/>
    </location>
</feature>
<feature type="transmembrane region" description="Helical" evidence="1">
    <location>
        <begin position="135"/>
        <end position="153"/>
    </location>
</feature>
<reference evidence="3 4" key="1">
    <citation type="submission" date="2019-04" db="EMBL/GenBank/DDBJ databases">
        <authorList>
            <person name="Liu A."/>
        </authorList>
    </citation>
    <scope>NUCLEOTIDE SEQUENCE [LARGE SCALE GENOMIC DNA]</scope>
    <source>
        <strain evidence="3 4">RZ03</strain>
    </source>
</reference>
<accession>A0A4S1DY24</accession>
<keyword evidence="4" id="KW-1185">Reference proteome</keyword>
<feature type="transmembrane region" description="Helical" evidence="1">
    <location>
        <begin position="13"/>
        <end position="35"/>
    </location>
</feature>
<dbReference type="GO" id="GO:0000155">
    <property type="term" value="F:phosphorelay sensor kinase activity"/>
    <property type="evidence" value="ECO:0007669"/>
    <property type="project" value="InterPro"/>
</dbReference>
<keyword evidence="1" id="KW-0472">Membrane</keyword>
<sequence>MTMFFKKYTDLKLILIIVIVQLTLNLYDVFQRSFITKRGVLKLNYDLQGEEIFGKLAEFIGVIIYMVIVSVIVNFFIKKRTSIWIVSIFHLIIPITLPQFTWTIYHIPEIIREKSLKSLEFTDFYISRYVLHIKYYYTLYFLILGIIYLYFYFKKIQENKIQTARLQAQLSDTKLKFLQSQIHPHFLFNTLNSVYSLMDIDSSKSKDMVISLSDLLRNVLDKKDQNLIEFQEELFILKKYIHINEMRFSDNLKFHINIETGLDNILIPNMLIQPIVENAIKHGYSEEHIILEVFVNIYKKLDTLFIIIENNGKKLDSNLSSLLKKGHGLSNIKDRLQTLYEENHQFEMFNKNNHVVTSITFPVQLSISKIENDL</sequence>
<dbReference type="Proteomes" id="UP000307602">
    <property type="component" value="Unassembled WGS sequence"/>
</dbReference>
<feature type="transmembrane region" description="Helical" evidence="1">
    <location>
        <begin position="83"/>
        <end position="105"/>
    </location>
</feature>
<keyword evidence="1" id="KW-1133">Transmembrane helix</keyword>
<gene>
    <name evidence="3" type="ORF">EM932_10845</name>
</gene>
<dbReference type="InterPro" id="IPR036890">
    <property type="entry name" value="HATPase_C_sf"/>
</dbReference>
<name>A0A4S1DY24_9FLAO</name>
<dbReference type="AlphaFoldDB" id="A0A4S1DY24"/>
<dbReference type="InterPro" id="IPR050640">
    <property type="entry name" value="Bact_2-comp_sensor_kinase"/>
</dbReference>
<dbReference type="OrthoDB" id="9809908at2"/>
<dbReference type="Pfam" id="PF06580">
    <property type="entry name" value="His_kinase"/>
    <property type="match status" value="1"/>
</dbReference>
<dbReference type="PANTHER" id="PTHR34220:SF7">
    <property type="entry name" value="SENSOR HISTIDINE KINASE YPDA"/>
    <property type="match status" value="1"/>
</dbReference>
<keyword evidence="1" id="KW-0812">Transmembrane</keyword>